<proteinExistence type="predicted"/>
<gene>
    <name evidence="3" type="ORF">vBKpn13P3_34</name>
</gene>
<sequence>MELTQEYLRERFDYDPEGFLVWKDHPKLSKHKRLIGQRTGTLNGRNYYVCQLEGKLHLAHRLIFLWHHGYLPAVVDHDDRDTTNNKINNLLDKGQTGNRQNSKYAPRGSDLASGHKNIQKAERKYGYAYIVCVTKHGKRHTKTLRSLEEAIAYRDKLIEDLYGEGARA</sequence>
<keyword evidence="3" id="KW-0540">Nuclease</keyword>
<keyword evidence="3" id="KW-0378">Hydrolase</keyword>
<organism evidence="3">
    <name type="scientific">Klebsiella phage vB_Kpn13-P3</name>
    <dbReference type="NCBI Taxonomy" id="3230842"/>
    <lineage>
        <taxon>Viruses</taxon>
    </lineage>
</organism>
<evidence type="ECO:0000259" key="2">
    <source>
        <dbReference type="Pfam" id="PF13392"/>
    </source>
</evidence>
<dbReference type="SUPFAM" id="SSF54060">
    <property type="entry name" value="His-Me finger endonucleases"/>
    <property type="match status" value="1"/>
</dbReference>
<evidence type="ECO:0000256" key="1">
    <source>
        <dbReference type="SAM" id="MobiDB-lite"/>
    </source>
</evidence>
<protein>
    <submittedName>
        <fullName evidence="3">HNH endonuclease</fullName>
    </submittedName>
</protein>
<feature type="region of interest" description="Disordered" evidence="1">
    <location>
        <begin position="88"/>
        <end position="113"/>
    </location>
</feature>
<feature type="domain" description="HNH nuclease" evidence="2">
    <location>
        <begin position="58"/>
        <end position="90"/>
    </location>
</feature>
<name>A0AAU8EBS0_9VIRU</name>
<dbReference type="GO" id="GO:0004519">
    <property type="term" value="F:endonuclease activity"/>
    <property type="evidence" value="ECO:0007669"/>
    <property type="project" value="UniProtKB-KW"/>
</dbReference>
<dbReference type="InterPro" id="IPR003615">
    <property type="entry name" value="HNH_nuc"/>
</dbReference>
<accession>A0AAU8EBS0</accession>
<evidence type="ECO:0000313" key="3">
    <source>
        <dbReference type="EMBL" id="XCG95873.1"/>
    </source>
</evidence>
<dbReference type="EMBL" id="PP848838">
    <property type="protein sequence ID" value="XCG95873.1"/>
    <property type="molecule type" value="Genomic_DNA"/>
</dbReference>
<dbReference type="InterPro" id="IPR044925">
    <property type="entry name" value="His-Me_finger_sf"/>
</dbReference>
<reference evidence="3" key="1">
    <citation type="submission" date="2024-05" db="EMBL/GenBank/DDBJ databases">
        <authorList>
            <person name="Ferriol-Gonzalez C."/>
            <person name="Concha-Eloko R."/>
            <person name="Bernabeu-Gimeno M."/>
            <person name="Fernandez-Cuenca F."/>
            <person name="Canada-Garcia J.E."/>
            <person name="Garcia-Cobos S."/>
            <person name="Sanjuan R."/>
            <person name="Domingo-Calap P."/>
        </authorList>
    </citation>
    <scope>NUCLEOTIDE SEQUENCE</scope>
</reference>
<dbReference type="Gene3D" id="3.90.75.20">
    <property type="match status" value="1"/>
</dbReference>
<keyword evidence="3" id="KW-0255">Endonuclease</keyword>
<dbReference type="Pfam" id="PF13392">
    <property type="entry name" value="HNH_3"/>
    <property type="match status" value="1"/>
</dbReference>